<dbReference type="Proteomes" id="UP000239866">
    <property type="component" value="Unassembled WGS sequence"/>
</dbReference>
<accession>A0A2T1KPL5</accession>
<proteinExistence type="inferred from homology"/>
<organism evidence="4 5">
    <name type="scientific">Marinobacter fuscus</name>
    <dbReference type="NCBI Taxonomy" id="2109942"/>
    <lineage>
        <taxon>Bacteria</taxon>
        <taxon>Pseudomonadati</taxon>
        <taxon>Pseudomonadota</taxon>
        <taxon>Gammaproteobacteria</taxon>
        <taxon>Pseudomonadales</taxon>
        <taxon>Marinobacteraceae</taxon>
        <taxon>Marinobacter</taxon>
    </lineage>
</organism>
<evidence type="ECO:0008006" key="6">
    <source>
        <dbReference type="Google" id="ProtNLM"/>
    </source>
</evidence>
<reference evidence="4 5" key="1">
    <citation type="submission" date="2018-03" db="EMBL/GenBank/DDBJ databases">
        <title>Marinobacter brunus sp. nov., a marine bacterium of Gamma-proteobacteria isolated from the surface seawater of the South China Sea.</title>
        <authorList>
            <person name="Cheng H."/>
            <person name="Wu Y.-H."/>
            <person name="Xamxidin M."/>
            <person name="Xu X.-W."/>
        </authorList>
    </citation>
    <scope>NUCLEOTIDE SEQUENCE [LARGE SCALE GENOMIC DNA]</scope>
    <source>
        <strain evidence="4 5">NH169-3</strain>
    </source>
</reference>
<dbReference type="Pfam" id="PF03480">
    <property type="entry name" value="DctP"/>
    <property type="match status" value="1"/>
</dbReference>
<dbReference type="PANTHER" id="PTHR33376">
    <property type="match status" value="1"/>
</dbReference>
<dbReference type="InterPro" id="IPR018389">
    <property type="entry name" value="DctP_fam"/>
</dbReference>
<name>A0A2T1KPL5_9GAMM</name>
<evidence type="ECO:0000256" key="1">
    <source>
        <dbReference type="ARBA" id="ARBA00009023"/>
    </source>
</evidence>
<protein>
    <recommendedName>
        <fullName evidence="6">C4-dicarboxylate ABC transporter substrate-binding protein</fullName>
    </recommendedName>
</protein>
<dbReference type="InterPro" id="IPR038404">
    <property type="entry name" value="TRAP_DctP_sf"/>
</dbReference>
<dbReference type="NCBIfam" id="NF037995">
    <property type="entry name" value="TRAP_S1"/>
    <property type="match status" value="1"/>
</dbReference>
<keyword evidence="5" id="KW-1185">Reference proteome</keyword>
<keyword evidence="2" id="KW-0813">Transport</keyword>
<comment type="caution">
    <text evidence="4">The sequence shown here is derived from an EMBL/GenBank/DDBJ whole genome shotgun (WGS) entry which is preliminary data.</text>
</comment>
<keyword evidence="3" id="KW-0732">Signal</keyword>
<dbReference type="GO" id="GO:0055085">
    <property type="term" value="P:transmembrane transport"/>
    <property type="evidence" value="ECO:0007669"/>
    <property type="project" value="InterPro"/>
</dbReference>
<dbReference type="AlphaFoldDB" id="A0A2T1KPL5"/>
<evidence type="ECO:0000256" key="2">
    <source>
        <dbReference type="ARBA" id="ARBA00022448"/>
    </source>
</evidence>
<dbReference type="OrthoDB" id="6073716at2"/>
<evidence type="ECO:0000256" key="3">
    <source>
        <dbReference type="ARBA" id="ARBA00022729"/>
    </source>
</evidence>
<dbReference type="PANTHER" id="PTHR33376:SF7">
    <property type="entry name" value="C4-DICARBOXYLATE-BINDING PROTEIN DCTB"/>
    <property type="match status" value="1"/>
</dbReference>
<sequence>MGYYSSGVRVNISTTRPYLTPDDFKGDKVRMTPRAISARTNSKWNVTPVNITFTDIYSALERGTIDGAQSYLYVIAPYKHNEVAKHVVNTTIGQSLIPVMMNARVWKSLTDKEREVFLELEPLFSEKMTKAGLEEAEQSIQLLQNHPRYPVEYYTLNEAQRAAWEQDMAPAIEEYINDIAKRNPAAHELHERLMTHIAEVEREVQEHGYPWQRKQSLEASE</sequence>
<dbReference type="Gene3D" id="3.40.190.170">
    <property type="entry name" value="Bacterial extracellular solute-binding protein, family 7"/>
    <property type="match status" value="1"/>
</dbReference>
<comment type="similarity">
    <text evidence="1">Belongs to the bacterial solute-binding protein 7 family.</text>
</comment>
<evidence type="ECO:0000313" key="5">
    <source>
        <dbReference type="Proteomes" id="UP000239866"/>
    </source>
</evidence>
<dbReference type="EMBL" id="PXNP01000019">
    <property type="protein sequence ID" value="PSF11970.1"/>
    <property type="molecule type" value="Genomic_DNA"/>
</dbReference>
<evidence type="ECO:0000313" key="4">
    <source>
        <dbReference type="EMBL" id="PSF11970.1"/>
    </source>
</evidence>
<gene>
    <name evidence="4" type="ORF">C7H09_05285</name>
</gene>